<keyword evidence="2" id="KW-0378">Hydrolase</keyword>
<dbReference type="Gene3D" id="3.60.60.10">
    <property type="entry name" value="Penicillin V Acylase, Chain A"/>
    <property type="match status" value="1"/>
</dbReference>
<dbReference type="InterPro" id="IPR029132">
    <property type="entry name" value="CBAH/NAAA_C"/>
</dbReference>
<evidence type="ECO:0000259" key="3">
    <source>
        <dbReference type="Pfam" id="PF02275"/>
    </source>
</evidence>
<evidence type="ECO:0000313" key="4">
    <source>
        <dbReference type="EMBL" id="KYB45274.1"/>
    </source>
</evidence>
<accession>A0A656Z3T0</accession>
<dbReference type="InterPro" id="IPR029055">
    <property type="entry name" value="Ntn_hydrolases_N"/>
</dbReference>
<name>A0A656Z3T0_BRUAN</name>
<dbReference type="InterPro" id="IPR052193">
    <property type="entry name" value="Peptidase_C59"/>
</dbReference>
<dbReference type="GO" id="GO:0016787">
    <property type="term" value="F:hydrolase activity"/>
    <property type="evidence" value="ECO:0007669"/>
    <property type="project" value="UniProtKB-KW"/>
</dbReference>
<proteinExistence type="inferred from homology"/>
<comment type="similarity">
    <text evidence="1">Belongs to the peptidase C59 family.</text>
</comment>
<dbReference type="PANTHER" id="PTHR35527">
    <property type="entry name" value="CHOLOYLGLYCINE HYDROLASE"/>
    <property type="match status" value="1"/>
</dbReference>
<reference evidence="4" key="1">
    <citation type="submission" date="2016-02" db="EMBL/GenBank/DDBJ databases">
        <title>Genomic sequences of Ochrobactrum anthropi.</title>
        <authorList>
            <person name="Chudasama K.S."/>
            <person name="Thaker V.S."/>
        </authorList>
    </citation>
    <scope>NUCLEOTIDE SEQUENCE [LARGE SCALE GENOMIC DNA]</scope>
    <source>
        <strain evidence="4">SUBG007</strain>
    </source>
</reference>
<dbReference type="EMBL" id="LUAY01005747">
    <property type="protein sequence ID" value="KYB45274.1"/>
    <property type="molecule type" value="Genomic_DNA"/>
</dbReference>
<feature type="domain" description="Choloylglycine hydrolase/NAAA C-terminal" evidence="3">
    <location>
        <begin position="11"/>
        <end position="116"/>
    </location>
</feature>
<evidence type="ECO:0000256" key="1">
    <source>
        <dbReference type="ARBA" id="ARBA00006625"/>
    </source>
</evidence>
<dbReference type="Pfam" id="PF02275">
    <property type="entry name" value="CBAH"/>
    <property type="match status" value="1"/>
</dbReference>
<protein>
    <recommendedName>
        <fullName evidence="3">Choloylglycine hydrolase/NAAA C-terminal domain-containing protein</fullName>
    </recommendedName>
</protein>
<comment type="caution">
    <text evidence="4">The sequence shown here is derived from an EMBL/GenBank/DDBJ whole genome shotgun (WGS) entry which is preliminary data.</text>
</comment>
<sequence>MPNGSVDDLKIVEGVNEQGLSFSVLAYAGASGPADNAEKTKAMLAAIDLGAFVLGQCATTGAVKAKLADNPVLLTALAPLHGATTPFHFVVHDRAGQSLVIEFSQHQQNVYDNPVVV</sequence>
<gene>
    <name evidence="4" type="ORF">AB664_01300</name>
</gene>
<organism evidence="4">
    <name type="scientific">Brucella anthropi</name>
    <name type="common">Ochrobactrum anthropi</name>
    <dbReference type="NCBI Taxonomy" id="529"/>
    <lineage>
        <taxon>Bacteria</taxon>
        <taxon>Pseudomonadati</taxon>
        <taxon>Pseudomonadota</taxon>
        <taxon>Alphaproteobacteria</taxon>
        <taxon>Hyphomicrobiales</taxon>
        <taxon>Brucellaceae</taxon>
        <taxon>Brucella/Ochrobactrum group</taxon>
        <taxon>Brucella</taxon>
    </lineage>
</organism>
<dbReference type="AlphaFoldDB" id="A0A656Z3T0"/>
<dbReference type="SUPFAM" id="SSF56235">
    <property type="entry name" value="N-terminal nucleophile aminohydrolases (Ntn hydrolases)"/>
    <property type="match status" value="1"/>
</dbReference>
<evidence type="ECO:0000256" key="2">
    <source>
        <dbReference type="ARBA" id="ARBA00022801"/>
    </source>
</evidence>
<dbReference type="PANTHER" id="PTHR35527:SF2">
    <property type="entry name" value="HYDROLASE"/>
    <property type="match status" value="1"/>
</dbReference>